<evidence type="ECO:0000313" key="1">
    <source>
        <dbReference type="EMBL" id="QJA91896.1"/>
    </source>
</evidence>
<sequence length="81" mass="9320">MGLDTTAPDIKYSLQPLDKTLNLWYMQDKCQKGGDTMSRIQELKQELHALPGDRREEIDKLLREIIEELDKGGSQRVAFSI</sequence>
<protein>
    <submittedName>
        <fullName evidence="1">Uncharacterized protein</fullName>
    </submittedName>
</protein>
<gene>
    <name evidence="1" type="ORF">MM415B03234_0006</name>
</gene>
<reference evidence="1" key="1">
    <citation type="submission" date="2020-03" db="EMBL/GenBank/DDBJ databases">
        <title>The deep terrestrial virosphere.</title>
        <authorList>
            <person name="Holmfeldt K."/>
            <person name="Nilsson E."/>
            <person name="Simone D."/>
            <person name="Lopez-Fernandez M."/>
            <person name="Wu X."/>
            <person name="de Brujin I."/>
            <person name="Lundin D."/>
            <person name="Andersson A."/>
            <person name="Bertilsson S."/>
            <person name="Dopson M."/>
        </authorList>
    </citation>
    <scope>NUCLEOTIDE SEQUENCE</scope>
    <source>
        <strain evidence="1">MM415B03234</strain>
    </source>
</reference>
<dbReference type="EMBL" id="MT143022">
    <property type="protein sequence ID" value="QJA91896.1"/>
    <property type="molecule type" value="Genomic_DNA"/>
</dbReference>
<name>A0A6M3LAB8_9ZZZZ</name>
<proteinExistence type="predicted"/>
<organism evidence="1">
    <name type="scientific">viral metagenome</name>
    <dbReference type="NCBI Taxonomy" id="1070528"/>
    <lineage>
        <taxon>unclassified sequences</taxon>
        <taxon>metagenomes</taxon>
        <taxon>organismal metagenomes</taxon>
    </lineage>
</organism>
<accession>A0A6M3LAB8</accession>
<dbReference type="AlphaFoldDB" id="A0A6M3LAB8"/>